<proteinExistence type="predicted"/>
<protein>
    <submittedName>
        <fullName evidence="1">Uncharacterized protein</fullName>
    </submittedName>
</protein>
<evidence type="ECO:0000313" key="2">
    <source>
        <dbReference type="Proteomes" id="UP001165240"/>
    </source>
</evidence>
<dbReference type="Proteomes" id="UP001165240">
    <property type="component" value="Unassembled WGS sequence"/>
</dbReference>
<organism evidence="1 2">
    <name type="scientific">Priestia megaterium</name>
    <name type="common">Bacillus megaterium</name>
    <dbReference type="NCBI Taxonomy" id="1404"/>
    <lineage>
        <taxon>Bacteria</taxon>
        <taxon>Bacillati</taxon>
        <taxon>Bacillota</taxon>
        <taxon>Bacilli</taxon>
        <taxon>Bacillales</taxon>
        <taxon>Bacillaceae</taxon>
        <taxon>Priestia</taxon>
    </lineage>
</organism>
<sequence length="63" mass="7603">MTQPRFPIINVKLYKYIYLLEGKNLLFLFYIYEILLEAVTNLMSAFHILCIVHIYTPLEINFF</sequence>
<comment type="caution">
    <text evidence="1">The sequence shown here is derived from an EMBL/GenBank/DDBJ whole genome shotgun (WGS) entry which is preliminary data.</text>
</comment>
<dbReference type="EMBL" id="BSYK01000001">
    <property type="protein sequence ID" value="GMG74229.1"/>
    <property type="molecule type" value="Genomic_DNA"/>
</dbReference>
<name>A0AAX6BKI7_PRIMG</name>
<dbReference type="AlphaFoldDB" id="A0AAX6BKI7"/>
<accession>A0AAX6BKI7</accession>
<gene>
    <name evidence="1" type="ORF">ShirakiTB12_26970</name>
</gene>
<reference evidence="1" key="1">
    <citation type="journal article" date="2024" name="Appl Microbiol">
        <title>Effect of kuratsuki Bacillus and Priestia on Taste of Sake.</title>
        <authorList>
            <person name="Kobayashi K."/>
            <person name="Nishida H."/>
        </authorList>
    </citation>
    <scope>NUCLEOTIDE SEQUENCE</scope>
    <source>
        <strain evidence="1">B-12</strain>
    </source>
</reference>
<evidence type="ECO:0000313" key="1">
    <source>
        <dbReference type="EMBL" id="GMG74229.1"/>
    </source>
</evidence>